<organism evidence="1 2">
    <name type="scientific">Kalanchoe fedtschenkoi</name>
    <name type="common">Lavender scallops</name>
    <name type="synonym">South American air plant</name>
    <dbReference type="NCBI Taxonomy" id="63787"/>
    <lineage>
        <taxon>Eukaryota</taxon>
        <taxon>Viridiplantae</taxon>
        <taxon>Streptophyta</taxon>
        <taxon>Embryophyta</taxon>
        <taxon>Tracheophyta</taxon>
        <taxon>Spermatophyta</taxon>
        <taxon>Magnoliopsida</taxon>
        <taxon>eudicotyledons</taxon>
        <taxon>Gunneridae</taxon>
        <taxon>Pentapetalae</taxon>
        <taxon>Saxifragales</taxon>
        <taxon>Crassulaceae</taxon>
        <taxon>Kalanchoe</taxon>
    </lineage>
</organism>
<keyword evidence="2" id="KW-1185">Reference proteome</keyword>
<dbReference type="PANTHER" id="PTHR36813">
    <property type="entry name" value="TRANSMEMBRANE PROTEIN"/>
    <property type="match status" value="1"/>
</dbReference>
<dbReference type="PANTHER" id="PTHR36813:SF1">
    <property type="entry name" value="TRANSMEMBRANE PROTEIN"/>
    <property type="match status" value="1"/>
</dbReference>
<dbReference type="Proteomes" id="UP000594263">
    <property type="component" value="Unplaced"/>
</dbReference>
<dbReference type="AlphaFoldDB" id="A0A7N0TQC2"/>
<name>A0A7N0TQC2_KALFE</name>
<evidence type="ECO:0000313" key="1">
    <source>
        <dbReference type="EnsemblPlants" id="Kaladp0042s0115.1.v1.1"/>
    </source>
</evidence>
<proteinExistence type="predicted"/>
<dbReference type="EnsemblPlants" id="Kaladp0042s0115.1.v1.1">
    <property type="protein sequence ID" value="Kaladp0042s0115.1.v1.1"/>
    <property type="gene ID" value="Kaladp0042s0115.v1.1"/>
</dbReference>
<sequence>MHISWIPPKQEGTNLRKKSLAARSYNINKKAALRNWLQVYYETSLSHPVANFSLLSTTSARQKVLDCLGEYESGDHEVDEIWILMGNDITGIMSVDIGQSYFQPMDFGPAHRKPKTLGIVTKPFSNTHHRNIKPNRFISRRKIHLQDSEHHFCRFRSQNPNPNLNFIHRLQTHIPNRLRISATTRIPTDPMDSSTLNFADFPEDVQLCILSFLAPQEQFEKSAAGRAAKAQIAAAAKQSSNANRGEPTLKWQMG</sequence>
<evidence type="ECO:0000313" key="2">
    <source>
        <dbReference type="Proteomes" id="UP000594263"/>
    </source>
</evidence>
<dbReference type="Gramene" id="Kaladp0042s0115.1.v1.1">
    <property type="protein sequence ID" value="Kaladp0042s0115.1.v1.1"/>
    <property type="gene ID" value="Kaladp0042s0115.v1.1"/>
</dbReference>
<reference evidence="1" key="1">
    <citation type="submission" date="2021-01" db="UniProtKB">
        <authorList>
            <consortium name="EnsemblPlants"/>
        </authorList>
    </citation>
    <scope>IDENTIFICATION</scope>
</reference>
<accession>A0A7N0TQC2</accession>
<protein>
    <submittedName>
        <fullName evidence="1">Uncharacterized protein</fullName>
    </submittedName>
</protein>